<evidence type="ECO:0000256" key="1">
    <source>
        <dbReference type="ARBA" id="ARBA00006545"/>
    </source>
</evidence>
<dbReference type="InterPro" id="IPR026854">
    <property type="entry name" value="VPS13_N"/>
</dbReference>
<feature type="domain" description="Chorein N-terminal" evidence="4">
    <location>
        <begin position="2"/>
        <end position="805"/>
    </location>
</feature>
<dbReference type="PANTHER" id="PTHR16166:SF93">
    <property type="entry name" value="INTERMEMBRANE LIPID TRANSFER PROTEIN VPS13"/>
    <property type="match status" value="1"/>
</dbReference>
<proteinExistence type="inferred from homology"/>
<dbReference type="EMBL" id="CAXITT010000059">
    <property type="protein sequence ID" value="CAL1529954.1"/>
    <property type="molecule type" value="Genomic_DNA"/>
</dbReference>
<evidence type="ECO:0000256" key="3">
    <source>
        <dbReference type="SAM" id="MobiDB-lite"/>
    </source>
</evidence>
<keyword evidence="6" id="KW-1185">Reference proteome</keyword>
<evidence type="ECO:0000313" key="6">
    <source>
        <dbReference type="Proteomes" id="UP001497497"/>
    </source>
</evidence>
<dbReference type="AlphaFoldDB" id="A0AAV2H8B9"/>
<dbReference type="GO" id="GO:0045053">
    <property type="term" value="P:protein retention in Golgi apparatus"/>
    <property type="evidence" value="ECO:0007669"/>
    <property type="project" value="TreeGrafter"/>
</dbReference>
<comment type="caution">
    <text evidence="5">The sequence shown here is derived from an EMBL/GenBank/DDBJ whole genome shotgun (WGS) entry which is preliminary data.</text>
</comment>
<accession>A0AAV2H8B9</accession>
<protein>
    <recommendedName>
        <fullName evidence="4">Chorein N-terminal domain-containing protein</fullName>
    </recommendedName>
</protein>
<organism evidence="5 6">
    <name type="scientific">Lymnaea stagnalis</name>
    <name type="common">Great pond snail</name>
    <name type="synonym">Helix stagnalis</name>
    <dbReference type="NCBI Taxonomy" id="6523"/>
    <lineage>
        <taxon>Eukaryota</taxon>
        <taxon>Metazoa</taxon>
        <taxon>Spiralia</taxon>
        <taxon>Lophotrochozoa</taxon>
        <taxon>Mollusca</taxon>
        <taxon>Gastropoda</taxon>
        <taxon>Heterobranchia</taxon>
        <taxon>Euthyneura</taxon>
        <taxon>Panpulmonata</taxon>
        <taxon>Hygrophila</taxon>
        <taxon>Lymnaeoidea</taxon>
        <taxon>Lymnaeidae</taxon>
        <taxon>Lymnaea</taxon>
    </lineage>
</organism>
<feature type="region of interest" description="Disordered" evidence="3">
    <location>
        <begin position="428"/>
        <end position="453"/>
    </location>
</feature>
<evidence type="ECO:0000256" key="2">
    <source>
        <dbReference type="ARBA" id="ARBA00022448"/>
    </source>
</evidence>
<sequence length="980" mass="110862">MVFESIVVELINRYLGAFVENLDTSQLQIGLWGGDVVLSNLNLKESALDELDLPVKIKAGHIGKLTLKIPWKNLYTEAVVAQIEGIYALAVPNVGIKYNEAKEKKALQDAKIALLASIEEKKKLEAEKDKPKNPKNDSFVEKLATQVIKNLQIKVSMIHIRYEDKYSNPSRPVALGITLQELLFQTTDGNWKETIIKEAVTQIFKLVRLDSLAVYWNSKDKLLQDSEKKIILSTLQENIPKHGIKPVLQYLFKPISAVAHLRLNTKPELTDFSLPKIFLTLVFDEIAVALSKDQYDDILEMLEALERMDLMARYRKTRPDTVYKGHAREWWKHAYAVVLEHTVQRRRNMWNWNLMKRHRAFVKQYKELYILKLDNQKLNAKQQEQLKICEEELDVWNITMCRNQADMCAVKLGKQRAQEKSEAPGWFGGWFGGGKKQKPKKKTDEGGGGETDLEEIGSKFQEEFTSDEKSKLYKAIGYDENAKDPTFPVEYVAVRLVTKLNKLSVTLVDNRKAALQHSQLLKLSLTEICASFGQRPAANAIRLDAKVERLRVTGSPRQEYTPRMVNSVGVSKEENASLLTLTFETNPPDGLCDSRVRVHFRPLEIIYDAITVNGMSTFFVPPESVRLKQLSNAAMAKYDDIKSQTAAGVMFMVEQRKYTDIDVHLMPSYIIVPETGELKKDVSMMLLNLGQLKINSEKNKELPQTAKSQLTPEELTNYAYEKFNINLENVQLLFVQPGDSWQDEMALPTSKLFILRPLTLRLLLEKCIFPNDATLPTIRVGAELPLVAVNISDQKLVNIMNLVNSIPMPEPGPEGKDSSHIAFEDDGIGTVAAGKLSMDVSLSSMRSANTTATESDFVNQTQFAMSFVLNEISVEIMENVTDGEVPFLKLVVKEIGLSLKGRSFDMSADGFLGGIYLQHMQYKVSQGIRDQLKKCEVVTGELINIINTPFQDENEPLLSIHYLQADKKGPEFKTTYNNTA</sequence>
<dbReference type="Proteomes" id="UP001497497">
    <property type="component" value="Unassembled WGS sequence"/>
</dbReference>
<keyword evidence="2" id="KW-0813">Transport</keyword>
<feature type="non-terminal residue" evidence="5">
    <location>
        <position position="980"/>
    </location>
</feature>
<evidence type="ECO:0000259" key="4">
    <source>
        <dbReference type="Pfam" id="PF12624"/>
    </source>
</evidence>
<dbReference type="Pfam" id="PF12624">
    <property type="entry name" value="VPS13_N"/>
    <property type="match status" value="1"/>
</dbReference>
<comment type="similarity">
    <text evidence="1">Belongs to the VPS13 family.</text>
</comment>
<gene>
    <name evidence="5" type="ORF">GSLYS_00004087001</name>
</gene>
<name>A0AAV2H8B9_LYMST</name>
<dbReference type="InterPro" id="IPR026847">
    <property type="entry name" value="VPS13"/>
</dbReference>
<reference evidence="5 6" key="1">
    <citation type="submission" date="2024-04" db="EMBL/GenBank/DDBJ databases">
        <authorList>
            <consortium name="Genoscope - CEA"/>
            <person name="William W."/>
        </authorList>
    </citation>
    <scope>NUCLEOTIDE SEQUENCE [LARGE SCALE GENOMIC DNA]</scope>
</reference>
<dbReference type="GO" id="GO:0006623">
    <property type="term" value="P:protein targeting to vacuole"/>
    <property type="evidence" value="ECO:0007669"/>
    <property type="project" value="TreeGrafter"/>
</dbReference>
<evidence type="ECO:0000313" key="5">
    <source>
        <dbReference type="EMBL" id="CAL1529954.1"/>
    </source>
</evidence>
<dbReference type="PANTHER" id="PTHR16166">
    <property type="entry name" value="VACUOLAR PROTEIN SORTING-ASSOCIATED PROTEIN VPS13"/>
    <property type="match status" value="1"/>
</dbReference>